<feature type="signal peptide" evidence="1">
    <location>
        <begin position="1"/>
        <end position="28"/>
    </location>
</feature>
<dbReference type="SMART" id="SM00332">
    <property type="entry name" value="PP2Cc"/>
    <property type="match status" value="1"/>
</dbReference>
<dbReference type="CDD" id="cd00143">
    <property type="entry name" value="PP2Cc"/>
    <property type="match status" value="1"/>
</dbReference>
<dbReference type="Pfam" id="PF00481">
    <property type="entry name" value="PP2C"/>
    <property type="match status" value="1"/>
</dbReference>
<protein>
    <recommendedName>
        <fullName evidence="2">PPM-type phosphatase domain-containing protein</fullName>
    </recommendedName>
</protein>
<evidence type="ECO:0000256" key="1">
    <source>
        <dbReference type="SAM" id="SignalP"/>
    </source>
</evidence>
<dbReference type="GO" id="GO:0004722">
    <property type="term" value="F:protein serine/threonine phosphatase activity"/>
    <property type="evidence" value="ECO:0007669"/>
    <property type="project" value="InterPro"/>
</dbReference>
<dbReference type="SUPFAM" id="SSF81606">
    <property type="entry name" value="PP2C-like"/>
    <property type="match status" value="1"/>
</dbReference>
<feature type="domain" description="PPM-type phosphatase" evidence="2">
    <location>
        <begin position="72"/>
        <end position="365"/>
    </location>
</feature>
<dbReference type="PANTHER" id="PTHR47992">
    <property type="entry name" value="PROTEIN PHOSPHATASE"/>
    <property type="match status" value="1"/>
</dbReference>
<dbReference type="Proteomes" id="UP001165160">
    <property type="component" value="Unassembled WGS sequence"/>
</dbReference>
<dbReference type="InterPro" id="IPR001932">
    <property type="entry name" value="PPM-type_phosphatase-like_dom"/>
</dbReference>
<organism evidence="3 4">
    <name type="scientific">Triparma verrucosa</name>
    <dbReference type="NCBI Taxonomy" id="1606542"/>
    <lineage>
        <taxon>Eukaryota</taxon>
        <taxon>Sar</taxon>
        <taxon>Stramenopiles</taxon>
        <taxon>Ochrophyta</taxon>
        <taxon>Bolidophyceae</taxon>
        <taxon>Parmales</taxon>
        <taxon>Triparmaceae</taxon>
        <taxon>Triparma</taxon>
    </lineage>
</organism>
<gene>
    <name evidence="3" type="ORF">TrVE_jg13160</name>
</gene>
<dbReference type="EMBL" id="BRXX01000111">
    <property type="protein sequence ID" value="GMH91006.1"/>
    <property type="molecule type" value="Genomic_DNA"/>
</dbReference>
<name>A0A9W7BM33_9STRA</name>
<accession>A0A9W7BM33</accession>
<evidence type="ECO:0000259" key="2">
    <source>
        <dbReference type="PROSITE" id="PS51746"/>
    </source>
</evidence>
<dbReference type="AlphaFoldDB" id="A0A9W7BM33"/>
<sequence>MPPLPPLHFYAPLLILPLLPAKFSPSHSVANSAAVPFFSYTTLLNLSSPRSSLPTETRLLKHSHPSTSTSTLISICQAQGHRPYQEDRYAIVSYNLKNSGSWRERIMGVLGLKYNNKREAPLIAAIFDGHGNASCSSYCSSSLSSFVPPLPPSSPSTFLTTLPLTLDATFSSQPSSGGTTSNILHILPHKISCSNTGDSRSIYVPKSLKKHQRLSIDHNPKTRPDEVRRINELNGQIHTGQFGITGVLLRLLSTIQGVDLPLRVYNDDGRGGLNMTRSLGDVYLKPLVIPDPEIVELEVDEGYIIQATDGLWDVVSNSEVVSCLRNAVKSFETDEEVVRNVSLALTRGAMRKGSEDNITVVVIKI</sequence>
<dbReference type="InterPro" id="IPR036457">
    <property type="entry name" value="PPM-type-like_dom_sf"/>
</dbReference>
<proteinExistence type="predicted"/>
<keyword evidence="1" id="KW-0732">Signal</keyword>
<feature type="chain" id="PRO_5040901965" description="PPM-type phosphatase domain-containing protein" evidence="1">
    <location>
        <begin position="29"/>
        <end position="365"/>
    </location>
</feature>
<comment type="caution">
    <text evidence="3">The sequence shown here is derived from an EMBL/GenBank/DDBJ whole genome shotgun (WGS) entry which is preliminary data.</text>
</comment>
<evidence type="ECO:0000313" key="4">
    <source>
        <dbReference type="Proteomes" id="UP001165160"/>
    </source>
</evidence>
<dbReference type="InterPro" id="IPR015655">
    <property type="entry name" value="PP2C"/>
</dbReference>
<keyword evidence="4" id="KW-1185">Reference proteome</keyword>
<evidence type="ECO:0000313" key="3">
    <source>
        <dbReference type="EMBL" id="GMH91006.1"/>
    </source>
</evidence>
<dbReference type="Gene3D" id="3.60.40.10">
    <property type="entry name" value="PPM-type phosphatase domain"/>
    <property type="match status" value="1"/>
</dbReference>
<reference evidence="4" key="1">
    <citation type="journal article" date="2023" name="Commun. Biol.">
        <title>Genome analysis of Parmales, the sister group of diatoms, reveals the evolutionary specialization of diatoms from phago-mixotrophs to photoautotrophs.</title>
        <authorList>
            <person name="Ban H."/>
            <person name="Sato S."/>
            <person name="Yoshikawa S."/>
            <person name="Yamada K."/>
            <person name="Nakamura Y."/>
            <person name="Ichinomiya M."/>
            <person name="Sato N."/>
            <person name="Blanc-Mathieu R."/>
            <person name="Endo H."/>
            <person name="Kuwata A."/>
            <person name="Ogata H."/>
        </authorList>
    </citation>
    <scope>NUCLEOTIDE SEQUENCE [LARGE SCALE GENOMIC DNA]</scope>
    <source>
        <strain evidence="4">NIES 3699</strain>
    </source>
</reference>
<dbReference type="PROSITE" id="PS51746">
    <property type="entry name" value="PPM_2"/>
    <property type="match status" value="1"/>
</dbReference>